<organism evidence="1 2">
    <name type="scientific">Nonomuraea deserti</name>
    <dbReference type="NCBI Taxonomy" id="1848322"/>
    <lineage>
        <taxon>Bacteria</taxon>
        <taxon>Bacillati</taxon>
        <taxon>Actinomycetota</taxon>
        <taxon>Actinomycetes</taxon>
        <taxon>Streptosporangiales</taxon>
        <taxon>Streptosporangiaceae</taxon>
        <taxon>Nonomuraea</taxon>
    </lineage>
</organism>
<name>A0A4R4U015_9ACTN</name>
<dbReference type="EMBL" id="SMKO01000351">
    <property type="protein sequence ID" value="TDC84050.1"/>
    <property type="molecule type" value="Genomic_DNA"/>
</dbReference>
<accession>A0A4R4U015</accession>
<sequence length="249" mass="26984">MPLLTALTRHIRAREVDSFLGGDGYLIPVTWFSDLVTRNGEVLGMTVLFTGDATDREAADGLAAHVTALEDLTGRLALVTEIATTLAQTLDTEEALARLGRLLVPRLADRVAIDLRTDEGSQRVAVIGPEGRDADQEAWRGPLPALDGHSCSSLVRVLHGGEPVLIGPGDIAAPSPSSRRSLWPRSSWLALRAQMRVTWQLRWTNAGHPPPLLVTPDTASRSPSRCCLVISCGDDCLRHRLFPAGPPWR</sequence>
<evidence type="ECO:0000313" key="1">
    <source>
        <dbReference type="EMBL" id="TDC84050.1"/>
    </source>
</evidence>
<dbReference type="InterPro" id="IPR029016">
    <property type="entry name" value="GAF-like_dom_sf"/>
</dbReference>
<reference evidence="1 2" key="1">
    <citation type="submission" date="2019-03" db="EMBL/GenBank/DDBJ databases">
        <title>Draft genome sequences of novel Actinobacteria.</title>
        <authorList>
            <person name="Sahin N."/>
            <person name="Ay H."/>
            <person name="Saygin H."/>
        </authorList>
    </citation>
    <scope>NUCLEOTIDE SEQUENCE [LARGE SCALE GENOMIC DNA]</scope>
    <source>
        <strain evidence="1 2">KC310</strain>
    </source>
</reference>
<dbReference type="Proteomes" id="UP000295258">
    <property type="component" value="Unassembled WGS sequence"/>
</dbReference>
<evidence type="ECO:0008006" key="3">
    <source>
        <dbReference type="Google" id="ProtNLM"/>
    </source>
</evidence>
<dbReference type="Gene3D" id="3.30.450.40">
    <property type="match status" value="1"/>
</dbReference>
<comment type="caution">
    <text evidence="1">The sequence shown here is derived from an EMBL/GenBank/DDBJ whole genome shotgun (WGS) entry which is preliminary data.</text>
</comment>
<keyword evidence="2" id="KW-1185">Reference proteome</keyword>
<gene>
    <name evidence="1" type="ORF">E1292_49665</name>
</gene>
<protein>
    <recommendedName>
        <fullName evidence="3">GAF domain-containing protein</fullName>
    </recommendedName>
</protein>
<dbReference type="AlphaFoldDB" id="A0A4R4U015"/>
<dbReference type="RefSeq" id="WP_132606761.1">
    <property type="nucleotide sequence ID" value="NZ_SMKO01000351.1"/>
</dbReference>
<proteinExistence type="predicted"/>
<evidence type="ECO:0000313" key="2">
    <source>
        <dbReference type="Proteomes" id="UP000295258"/>
    </source>
</evidence>